<gene>
    <name evidence="5 6" type="primary">rplD</name>
    <name evidence="6" type="ORF">dnl_10850</name>
</gene>
<dbReference type="NCBIfam" id="TIGR03953">
    <property type="entry name" value="rplD_bact"/>
    <property type="match status" value="1"/>
</dbReference>
<dbReference type="GO" id="GO:0003735">
    <property type="term" value="F:structural constituent of ribosome"/>
    <property type="evidence" value="ECO:0007669"/>
    <property type="project" value="InterPro"/>
</dbReference>
<dbReference type="Pfam" id="PF00573">
    <property type="entry name" value="Ribosomal_L4"/>
    <property type="match status" value="1"/>
</dbReference>
<evidence type="ECO:0000256" key="3">
    <source>
        <dbReference type="ARBA" id="ARBA00023274"/>
    </source>
</evidence>
<keyword evidence="5" id="KW-0694">RNA-binding</keyword>
<comment type="function">
    <text evidence="5">One of the primary rRNA binding proteins, this protein initially binds near the 5'-end of the 23S rRNA. It is important during the early stages of 50S assembly. It makes multiple contacts with different domains of the 23S rRNA in the assembled 50S subunit and ribosome.</text>
</comment>
<dbReference type="HAMAP" id="MF_01328_B">
    <property type="entry name" value="Ribosomal_uL4_B"/>
    <property type="match status" value="1"/>
</dbReference>
<dbReference type="AlphaFoldDB" id="A0A975B4X5"/>
<evidence type="ECO:0000313" key="7">
    <source>
        <dbReference type="Proteomes" id="UP000663720"/>
    </source>
</evidence>
<dbReference type="RefSeq" id="WP_207690657.1">
    <property type="nucleotide sequence ID" value="NZ_CP061799.1"/>
</dbReference>
<comment type="subunit">
    <text evidence="5">Part of the 50S ribosomal subunit.</text>
</comment>
<organism evidence="6 7">
    <name type="scientific">Desulfonema limicola</name>
    <dbReference type="NCBI Taxonomy" id="45656"/>
    <lineage>
        <taxon>Bacteria</taxon>
        <taxon>Pseudomonadati</taxon>
        <taxon>Thermodesulfobacteriota</taxon>
        <taxon>Desulfobacteria</taxon>
        <taxon>Desulfobacterales</taxon>
        <taxon>Desulfococcaceae</taxon>
        <taxon>Desulfonema</taxon>
    </lineage>
</organism>
<keyword evidence="2 5" id="KW-0689">Ribosomal protein</keyword>
<dbReference type="PANTHER" id="PTHR10746:SF6">
    <property type="entry name" value="LARGE RIBOSOMAL SUBUNIT PROTEIN UL4M"/>
    <property type="match status" value="1"/>
</dbReference>
<dbReference type="InterPro" id="IPR002136">
    <property type="entry name" value="Ribosomal_uL4"/>
</dbReference>
<evidence type="ECO:0000256" key="1">
    <source>
        <dbReference type="ARBA" id="ARBA00010528"/>
    </source>
</evidence>
<dbReference type="GO" id="GO:0019843">
    <property type="term" value="F:rRNA binding"/>
    <property type="evidence" value="ECO:0007669"/>
    <property type="project" value="UniProtKB-UniRule"/>
</dbReference>
<keyword evidence="3 5" id="KW-0687">Ribonucleoprotein</keyword>
<dbReference type="KEGG" id="dli:dnl_10850"/>
<dbReference type="InterPro" id="IPR023574">
    <property type="entry name" value="Ribosomal_uL4_dom_sf"/>
</dbReference>
<keyword evidence="5" id="KW-0699">rRNA-binding</keyword>
<keyword evidence="7" id="KW-1185">Reference proteome</keyword>
<proteinExistence type="inferred from homology"/>
<dbReference type="GO" id="GO:0005840">
    <property type="term" value="C:ribosome"/>
    <property type="evidence" value="ECO:0007669"/>
    <property type="project" value="UniProtKB-KW"/>
</dbReference>
<accession>A0A975B4X5</accession>
<dbReference type="SUPFAM" id="SSF52166">
    <property type="entry name" value="Ribosomal protein L4"/>
    <property type="match status" value="1"/>
</dbReference>
<evidence type="ECO:0000313" key="6">
    <source>
        <dbReference type="EMBL" id="QTA78843.1"/>
    </source>
</evidence>
<evidence type="ECO:0000256" key="5">
    <source>
        <dbReference type="HAMAP-Rule" id="MF_01328"/>
    </source>
</evidence>
<sequence length="207" mass="23048">MAVVDVLNSKGEKVSQIDLSENVFNVPVKKSVLHEVVVMQLASKRAGTASVKHRSDVKGSGKKLFRQKGTGRARRGNIKSPLLRGGGVVFGPDPRSYAYKVPKKVRKLALKMALSAKLIENELCVLDKFELEQIKTKEFNKVINVLDKRNVLLVTDAKDEKIERSSRNIPDVKVLRSEGLNVYDILKYKNIILLESAVKQIEGRLAG</sequence>
<comment type="function">
    <text evidence="5">Forms part of the polypeptide exit tunnel.</text>
</comment>
<name>A0A975B4X5_9BACT</name>
<dbReference type="EMBL" id="CP061799">
    <property type="protein sequence ID" value="QTA78843.1"/>
    <property type="molecule type" value="Genomic_DNA"/>
</dbReference>
<dbReference type="Gene3D" id="3.40.1370.10">
    <property type="match status" value="1"/>
</dbReference>
<evidence type="ECO:0000256" key="4">
    <source>
        <dbReference type="ARBA" id="ARBA00035244"/>
    </source>
</evidence>
<evidence type="ECO:0000256" key="2">
    <source>
        <dbReference type="ARBA" id="ARBA00022980"/>
    </source>
</evidence>
<dbReference type="Proteomes" id="UP000663720">
    <property type="component" value="Chromosome"/>
</dbReference>
<dbReference type="GO" id="GO:1990904">
    <property type="term" value="C:ribonucleoprotein complex"/>
    <property type="evidence" value="ECO:0007669"/>
    <property type="project" value="UniProtKB-KW"/>
</dbReference>
<dbReference type="InterPro" id="IPR013005">
    <property type="entry name" value="Ribosomal_uL4-like"/>
</dbReference>
<protein>
    <recommendedName>
        <fullName evidence="4 5">Large ribosomal subunit protein uL4</fullName>
    </recommendedName>
</protein>
<comment type="similarity">
    <text evidence="1 5">Belongs to the universal ribosomal protein uL4 family.</text>
</comment>
<dbReference type="GO" id="GO:0006412">
    <property type="term" value="P:translation"/>
    <property type="evidence" value="ECO:0007669"/>
    <property type="project" value="UniProtKB-UniRule"/>
</dbReference>
<reference evidence="6" key="1">
    <citation type="journal article" date="2021" name="Microb. Physiol.">
        <title>Proteogenomic Insights into the Physiology of Marine, Sulfate-Reducing, Filamentous Desulfonema limicola and Desulfonema magnum.</title>
        <authorList>
            <person name="Schnaars V."/>
            <person name="Wohlbrand L."/>
            <person name="Scheve S."/>
            <person name="Hinrichs C."/>
            <person name="Reinhardt R."/>
            <person name="Rabus R."/>
        </authorList>
    </citation>
    <scope>NUCLEOTIDE SEQUENCE</scope>
    <source>
        <strain evidence="6">5ac10</strain>
    </source>
</reference>
<dbReference type="PANTHER" id="PTHR10746">
    <property type="entry name" value="50S RIBOSOMAL PROTEIN L4"/>
    <property type="match status" value="1"/>
</dbReference>